<feature type="non-terminal residue" evidence="1">
    <location>
        <position position="1"/>
    </location>
</feature>
<organism evidence="1 2">
    <name type="scientific">Decorospora gaudefroyi</name>
    <dbReference type="NCBI Taxonomy" id="184978"/>
    <lineage>
        <taxon>Eukaryota</taxon>
        <taxon>Fungi</taxon>
        <taxon>Dikarya</taxon>
        <taxon>Ascomycota</taxon>
        <taxon>Pezizomycotina</taxon>
        <taxon>Dothideomycetes</taxon>
        <taxon>Pleosporomycetidae</taxon>
        <taxon>Pleosporales</taxon>
        <taxon>Pleosporineae</taxon>
        <taxon>Pleosporaceae</taxon>
        <taxon>Decorospora</taxon>
    </lineage>
</organism>
<dbReference type="OrthoDB" id="5120271at2759"/>
<dbReference type="AlphaFoldDB" id="A0A6A5KAE6"/>
<dbReference type="GO" id="GO:0004623">
    <property type="term" value="F:phospholipase A2 activity"/>
    <property type="evidence" value="ECO:0007669"/>
    <property type="project" value="InterPro"/>
</dbReference>
<dbReference type="Proteomes" id="UP000800040">
    <property type="component" value="Unassembled WGS sequence"/>
</dbReference>
<evidence type="ECO:0000313" key="1">
    <source>
        <dbReference type="EMBL" id="KAF1830313.1"/>
    </source>
</evidence>
<evidence type="ECO:0000313" key="2">
    <source>
        <dbReference type="Proteomes" id="UP000800040"/>
    </source>
</evidence>
<dbReference type="SUPFAM" id="SSF48619">
    <property type="entry name" value="Phospholipase A2, PLA2"/>
    <property type="match status" value="1"/>
</dbReference>
<feature type="non-terminal residue" evidence="1">
    <location>
        <position position="111"/>
    </location>
</feature>
<dbReference type="GO" id="GO:0050482">
    <property type="term" value="P:arachidonate secretion"/>
    <property type="evidence" value="ECO:0007669"/>
    <property type="project" value="InterPro"/>
</dbReference>
<reference evidence="1" key="1">
    <citation type="submission" date="2020-01" db="EMBL/GenBank/DDBJ databases">
        <authorList>
            <consortium name="DOE Joint Genome Institute"/>
            <person name="Haridas S."/>
            <person name="Albert R."/>
            <person name="Binder M."/>
            <person name="Bloem J."/>
            <person name="Labutti K."/>
            <person name="Salamov A."/>
            <person name="Andreopoulos B."/>
            <person name="Baker S.E."/>
            <person name="Barry K."/>
            <person name="Bills G."/>
            <person name="Bluhm B.H."/>
            <person name="Cannon C."/>
            <person name="Castanera R."/>
            <person name="Culley D.E."/>
            <person name="Daum C."/>
            <person name="Ezra D."/>
            <person name="Gonzalez J.B."/>
            <person name="Henrissat B."/>
            <person name="Kuo A."/>
            <person name="Liang C."/>
            <person name="Lipzen A."/>
            <person name="Lutzoni F."/>
            <person name="Magnuson J."/>
            <person name="Mondo S."/>
            <person name="Nolan M."/>
            <person name="Ohm R."/>
            <person name="Pangilinan J."/>
            <person name="Park H.-J."/>
            <person name="Ramirez L."/>
            <person name="Alfaro M."/>
            <person name="Sun H."/>
            <person name="Tritt A."/>
            <person name="Yoshinaga Y."/>
            <person name="Zwiers L.-H."/>
            <person name="Turgeon B.G."/>
            <person name="Goodwin S.B."/>
            <person name="Spatafora J.W."/>
            <person name="Crous P.W."/>
            <person name="Grigoriev I.V."/>
        </authorList>
    </citation>
    <scope>NUCLEOTIDE SEQUENCE</scope>
    <source>
        <strain evidence="1">P77</strain>
    </source>
</reference>
<accession>A0A6A5KAE6</accession>
<name>A0A6A5KAE6_9PLEO</name>
<dbReference type="EMBL" id="ML975401">
    <property type="protein sequence ID" value="KAF1830313.1"/>
    <property type="molecule type" value="Genomic_DNA"/>
</dbReference>
<dbReference type="GO" id="GO:0006644">
    <property type="term" value="P:phospholipid metabolic process"/>
    <property type="evidence" value="ECO:0007669"/>
    <property type="project" value="InterPro"/>
</dbReference>
<dbReference type="Gene3D" id="1.20.90.10">
    <property type="entry name" value="Phospholipase A2 domain"/>
    <property type="match status" value="1"/>
</dbReference>
<gene>
    <name evidence="1" type="ORF">BDW02DRAFT_483952</name>
</gene>
<protein>
    <submittedName>
        <fullName evidence="1">Uncharacterized protein</fullName>
    </submittedName>
</protein>
<proteinExistence type="predicted"/>
<sequence length="111" mass="13243">EDATDTMMFGISIDDFMVRWRSHSGYYGATNLIWKSDACTGVDDKPFGWDFKSACRRHDFGTRNYKHQHRWTKHNKKRVDHKFKHDMLDQCHHGPCRSMAKLYYWGAKHFG</sequence>
<keyword evidence="2" id="KW-1185">Reference proteome</keyword>
<dbReference type="InterPro" id="IPR036444">
    <property type="entry name" value="PLipase_A2_dom_sf"/>
</dbReference>
<dbReference type="InterPro" id="IPR015141">
    <property type="entry name" value="PLipase_A2_prok/fun"/>
</dbReference>
<dbReference type="Pfam" id="PF09056">
    <property type="entry name" value="Phospholip_A2_3"/>
    <property type="match status" value="1"/>
</dbReference>